<comment type="caution">
    <text evidence="1">The sequence shown here is derived from an EMBL/GenBank/DDBJ whole genome shotgun (WGS) entry which is preliminary data.</text>
</comment>
<dbReference type="Proteomes" id="UP000444721">
    <property type="component" value="Unassembled WGS sequence"/>
</dbReference>
<name>A0A6A5BLI4_NAEFO</name>
<protein>
    <recommendedName>
        <fullName evidence="3">SMP-30/Gluconolactonase/LRE-like region domain-containing protein</fullName>
    </recommendedName>
</protein>
<sequence length="268" mass="28732">MPLVHALSEWYMETLVGSGVDGFWKGGDNIPTELAGRSHQQPCFDSLWYWTTKFGFLPDLLIDNQGNILVVDSTQRVRKINKSNGMYTTVNTLIGTGGVGNLDSPAKHFLTSNGDLFVTQRGYISKYSAGTFSDVLGTGSNSITAAYISIEKDLFNLISNVALDENGNLYIAEGGANKIKKVSKSTGIISLVASDMSYSDCPDGTDPLVCGVMVPRAVAFYNGEMYYSTGGRLIRKISKVDGKVYTVVGGGSSTSDNIPGTMASGSYF</sequence>
<accession>A0A6A5BLI4</accession>
<keyword evidence="2" id="KW-1185">Reference proteome</keyword>
<proteinExistence type="predicted"/>
<evidence type="ECO:0008006" key="3">
    <source>
        <dbReference type="Google" id="ProtNLM"/>
    </source>
</evidence>
<gene>
    <name evidence="1" type="ORF">FDP41_001943</name>
</gene>
<dbReference type="EMBL" id="VFQX01000028">
    <property type="protein sequence ID" value="KAF0978873.1"/>
    <property type="molecule type" value="Genomic_DNA"/>
</dbReference>
<dbReference type="VEuPathDB" id="AmoebaDB:FDP41_001943"/>
<reference evidence="1 2" key="1">
    <citation type="journal article" date="2019" name="Sci. Rep.">
        <title>Nanopore sequencing improves the draft genome of the human pathogenic amoeba Naegleria fowleri.</title>
        <authorList>
            <person name="Liechti N."/>
            <person name="Schurch N."/>
            <person name="Bruggmann R."/>
            <person name="Wittwer M."/>
        </authorList>
    </citation>
    <scope>NUCLEOTIDE SEQUENCE [LARGE SCALE GENOMIC DNA]</scope>
    <source>
        <strain evidence="1 2">ATCC 30894</strain>
    </source>
</reference>
<dbReference type="Gene3D" id="2.120.10.30">
    <property type="entry name" value="TolB, C-terminal domain"/>
    <property type="match status" value="1"/>
</dbReference>
<evidence type="ECO:0000313" key="1">
    <source>
        <dbReference type="EMBL" id="KAF0978873.1"/>
    </source>
</evidence>
<dbReference type="InterPro" id="IPR011042">
    <property type="entry name" value="6-blade_b-propeller_TolB-like"/>
</dbReference>
<organism evidence="1 2">
    <name type="scientific">Naegleria fowleri</name>
    <name type="common">Brain eating amoeba</name>
    <dbReference type="NCBI Taxonomy" id="5763"/>
    <lineage>
        <taxon>Eukaryota</taxon>
        <taxon>Discoba</taxon>
        <taxon>Heterolobosea</taxon>
        <taxon>Tetramitia</taxon>
        <taxon>Eutetramitia</taxon>
        <taxon>Vahlkampfiidae</taxon>
        <taxon>Naegleria</taxon>
    </lineage>
</organism>
<evidence type="ECO:0000313" key="2">
    <source>
        <dbReference type="Proteomes" id="UP000444721"/>
    </source>
</evidence>
<dbReference type="OrthoDB" id="1902639at2759"/>
<dbReference type="SUPFAM" id="SSF63829">
    <property type="entry name" value="Calcium-dependent phosphotriesterase"/>
    <property type="match status" value="1"/>
</dbReference>
<dbReference type="AlphaFoldDB" id="A0A6A5BLI4"/>
<dbReference type="RefSeq" id="XP_044563586.1">
    <property type="nucleotide sequence ID" value="XM_044705083.1"/>
</dbReference>
<dbReference type="GeneID" id="68109161"/>
<dbReference type="VEuPathDB" id="AmoebaDB:NfTy_033320"/>